<name>A0A841CAQ4_9LACT</name>
<dbReference type="EMBL" id="JACHHV010000035">
    <property type="protein sequence ID" value="MBB5888642.1"/>
    <property type="molecule type" value="Genomic_DNA"/>
</dbReference>
<keyword evidence="1" id="KW-0472">Membrane</keyword>
<dbReference type="AlphaFoldDB" id="A0A841CAQ4"/>
<dbReference type="GO" id="GO:0005737">
    <property type="term" value="C:cytoplasm"/>
    <property type="evidence" value="ECO:0007669"/>
    <property type="project" value="TreeGrafter"/>
</dbReference>
<protein>
    <recommendedName>
        <fullName evidence="4">Calcineurin-like phosphoesterase domain-containing protein</fullName>
    </recommendedName>
</protein>
<feature type="transmembrane region" description="Helical" evidence="1">
    <location>
        <begin position="7"/>
        <end position="30"/>
    </location>
</feature>
<dbReference type="GO" id="GO:0110154">
    <property type="term" value="P:RNA decapping"/>
    <property type="evidence" value="ECO:0007669"/>
    <property type="project" value="TreeGrafter"/>
</dbReference>
<dbReference type="InterPro" id="IPR029052">
    <property type="entry name" value="Metallo-depent_PP-like"/>
</dbReference>
<keyword evidence="1" id="KW-0812">Transmembrane</keyword>
<keyword evidence="1" id="KW-1133">Transmembrane helix</keyword>
<dbReference type="Proteomes" id="UP000562464">
    <property type="component" value="Unassembled WGS sequence"/>
</dbReference>
<dbReference type="Gene3D" id="3.60.21.10">
    <property type="match status" value="1"/>
</dbReference>
<dbReference type="SUPFAM" id="SSF56300">
    <property type="entry name" value="Metallo-dependent phosphatases"/>
    <property type="match status" value="1"/>
</dbReference>
<evidence type="ECO:0000313" key="2">
    <source>
        <dbReference type="EMBL" id="MBB5888642.1"/>
    </source>
</evidence>
<dbReference type="PANTHER" id="PTHR42850">
    <property type="entry name" value="METALLOPHOSPHOESTERASE"/>
    <property type="match status" value="1"/>
</dbReference>
<dbReference type="RefSeq" id="WP_183540891.1">
    <property type="nucleotide sequence ID" value="NZ_JACHHV010000035.1"/>
</dbReference>
<dbReference type="GO" id="GO:0016791">
    <property type="term" value="F:phosphatase activity"/>
    <property type="evidence" value="ECO:0007669"/>
    <property type="project" value="TreeGrafter"/>
</dbReference>
<evidence type="ECO:0008006" key="4">
    <source>
        <dbReference type="Google" id="ProtNLM"/>
    </source>
</evidence>
<dbReference type="PANTHER" id="PTHR42850:SF4">
    <property type="entry name" value="ZINC-DEPENDENT ENDOPOLYPHOSPHATASE"/>
    <property type="match status" value="1"/>
</dbReference>
<reference evidence="2 3" key="1">
    <citation type="submission" date="2020-08" db="EMBL/GenBank/DDBJ databases">
        <title>Genomic Encyclopedia of Type Strains, Phase IV (KMG-IV): sequencing the most valuable type-strain genomes for metagenomic binning, comparative biology and taxonomic classification.</title>
        <authorList>
            <person name="Goeker M."/>
        </authorList>
    </citation>
    <scope>NUCLEOTIDE SEQUENCE [LARGE SCALE GENOMIC DNA]</scope>
    <source>
        <strain evidence="2 3">DSM 14925</strain>
    </source>
</reference>
<dbReference type="InterPro" id="IPR050126">
    <property type="entry name" value="Ap4A_hydrolase"/>
</dbReference>
<proteinExistence type="predicted"/>
<keyword evidence="3" id="KW-1185">Reference proteome</keyword>
<evidence type="ECO:0000313" key="3">
    <source>
        <dbReference type="Proteomes" id="UP000562464"/>
    </source>
</evidence>
<accession>A0A841CAQ4</accession>
<sequence>MRKLVINIFLGLVGLTIILLIAIGVTIWTYNLPDQSDKSLPPVSTVAKKQVIKKIKVDNSAKDFQRNFMVSDIHGRFASLKKALKDVRFTKSDRLFVLGDTIDRGPEGMHALLYLLHDLPNEGYHVVVLTGNHEDMWFQIASNGKDDSERQSNLNGQIDIYEGAAPDGWEESRTEWNKLTENERSYLLNEMAKGFNEPRMLIVKINGKWFTLSHSANFTKGYNKQSVNDLERYNQMQDNDDKFQQSIAEKLGVPESDVQTMIGHIGGLRFGVHPHYIDLDNTNTMNFKESPEVELYQVETGQMYH</sequence>
<comment type="caution">
    <text evidence="2">The sequence shown here is derived from an EMBL/GenBank/DDBJ whole genome shotgun (WGS) entry which is preliminary data.</text>
</comment>
<organism evidence="2 3">
    <name type="scientific">Lactovum miscens</name>
    <dbReference type="NCBI Taxonomy" id="190387"/>
    <lineage>
        <taxon>Bacteria</taxon>
        <taxon>Bacillati</taxon>
        <taxon>Bacillota</taxon>
        <taxon>Bacilli</taxon>
        <taxon>Lactobacillales</taxon>
        <taxon>Streptococcaceae</taxon>
        <taxon>Lactovum</taxon>
    </lineage>
</organism>
<gene>
    <name evidence="2" type="ORF">HNQ37_001545</name>
</gene>
<dbReference type="GO" id="GO:0008803">
    <property type="term" value="F:bis(5'-nucleosyl)-tetraphosphatase (symmetrical) activity"/>
    <property type="evidence" value="ECO:0007669"/>
    <property type="project" value="TreeGrafter"/>
</dbReference>
<evidence type="ECO:0000256" key="1">
    <source>
        <dbReference type="SAM" id="Phobius"/>
    </source>
</evidence>